<evidence type="ECO:0000259" key="5">
    <source>
        <dbReference type="Pfam" id="PF06321"/>
    </source>
</evidence>
<comment type="similarity">
    <text evidence="2">Belongs to the bacteroidetes fimbrillin superfamily. FimA/Mfa1 family.</text>
</comment>
<dbReference type="Gene3D" id="2.60.40.2580">
    <property type="match status" value="1"/>
</dbReference>
<dbReference type="Pfam" id="PF06321">
    <property type="entry name" value="P_gingi_FimA"/>
    <property type="match status" value="1"/>
</dbReference>
<keyword evidence="3" id="KW-0732">Signal</keyword>
<comment type="subcellular location">
    <subcellularLocation>
        <location evidence="1">Fimbrium</location>
    </subcellularLocation>
</comment>
<dbReference type="GO" id="GO:0009289">
    <property type="term" value="C:pilus"/>
    <property type="evidence" value="ECO:0007669"/>
    <property type="project" value="UniProtKB-SubCell"/>
</dbReference>
<evidence type="ECO:0000256" key="2">
    <source>
        <dbReference type="ARBA" id="ARBA00006011"/>
    </source>
</evidence>
<dbReference type="AlphaFoldDB" id="A0A6G1Z8F0"/>
<dbReference type="InterPro" id="IPR029141">
    <property type="entry name" value="FimA_N"/>
</dbReference>
<evidence type="ECO:0000256" key="3">
    <source>
        <dbReference type="ARBA" id="ARBA00022729"/>
    </source>
</evidence>
<accession>A0A6G1Z8F0</accession>
<reference evidence="6" key="1">
    <citation type="journal article" date="2019" name="Nat. Med.">
        <title>A library of human gut bacterial isolates paired with longitudinal multiomics data enables mechanistic microbiome research.</title>
        <authorList>
            <person name="Poyet M."/>
            <person name="Groussin M."/>
            <person name="Gibbons S.M."/>
            <person name="Avila-Pacheco J."/>
            <person name="Jiang X."/>
            <person name="Kearney S.M."/>
            <person name="Perrotta A.R."/>
            <person name="Berdy B."/>
            <person name="Zhao S."/>
            <person name="Lieberman T.D."/>
            <person name="Swanson P.K."/>
            <person name="Smith M."/>
            <person name="Roesemann S."/>
            <person name="Alexander J.E."/>
            <person name="Rich S.A."/>
            <person name="Livny J."/>
            <person name="Vlamakis H."/>
            <person name="Clish C."/>
            <person name="Bullock K."/>
            <person name="Deik A."/>
            <person name="Scott J."/>
            <person name="Pierce K.A."/>
            <person name="Xavier R.J."/>
            <person name="Alm E.J."/>
        </authorList>
    </citation>
    <scope>NUCLEOTIDE SEQUENCE</scope>
    <source>
        <strain evidence="6">BIOML-A4</strain>
    </source>
</reference>
<organism evidence="6">
    <name type="scientific">Parabacteroides goldsteinii</name>
    <dbReference type="NCBI Taxonomy" id="328812"/>
    <lineage>
        <taxon>Bacteria</taxon>
        <taxon>Pseudomonadati</taxon>
        <taxon>Bacteroidota</taxon>
        <taxon>Bacteroidia</taxon>
        <taxon>Bacteroidales</taxon>
        <taxon>Tannerellaceae</taxon>
        <taxon>Parabacteroides</taxon>
    </lineage>
</organism>
<comment type="caution">
    <text evidence="6">The sequence shown here is derived from an EMBL/GenBank/DDBJ whole genome shotgun (WGS) entry which is preliminary data.</text>
</comment>
<evidence type="ECO:0000313" key="6">
    <source>
        <dbReference type="EMBL" id="MRY10207.1"/>
    </source>
</evidence>
<feature type="domain" description="Major fimbrial subunit protein N-terminal" evidence="5">
    <location>
        <begin position="39"/>
        <end position="138"/>
    </location>
</feature>
<proteinExistence type="inferred from homology"/>
<evidence type="ECO:0000256" key="1">
    <source>
        <dbReference type="ARBA" id="ARBA00004561"/>
    </source>
</evidence>
<sequence length="383" mass="43132">MIAVLLLAGLAYFLSGCSNEVLIGEKGGKDDSDDGKVMLTMTVRATPLSVSGDTDAGSEEERAIRSLYVFVFNIGASQYCEAERFSVYDMAEGTDGKYTFKMEVTPGYKRFYLVANPGIDLRSNLASYTQAELQDLRTMVLNDHEDDYSSDGELSRGLKLDQLMTALKDGRGIPMSMSVTGWITLNKNKTGTEGTAQGNLMLDDGSDTFKLIRAVAKVRLICRVKKELPSNNFELETFEILQANRQTFLFPKYAVTNGKWVIDFPSMTEAADLRRTVGYVYGKQENHSGQEWLEFDRGTHYLYENYFGPTLPDDAQEGLIDETKYSHIHVVLDDGRDRTFALPYLKRNDYLTVRINMSASDIICDIQPWEKDDIYPDYTGTIK</sequence>
<protein>
    <recommendedName>
        <fullName evidence="5">Major fimbrial subunit protein N-terminal domain-containing protein</fullName>
    </recommendedName>
</protein>
<dbReference type="EMBL" id="WKLP01000002">
    <property type="protein sequence ID" value="MRY10207.1"/>
    <property type="molecule type" value="Genomic_DNA"/>
</dbReference>
<keyword evidence="4" id="KW-0281">Fimbrium</keyword>
<gene>
    <name evidence="6" type="ORF">GKE01_01845</name>
</gene>
<evidence type="ECO:0000256" key="4">
    <source>
        <dbReference type="ARBA" id="ARBA00023263"/>
    </source>
</evidence>
<name>A0A6G1Z8F0_9BACT</name>